<evidence type="ECO:0000313" key="3">
    <source>
        <dbReference type="Proteomes" id="UP001218638"/>
    </source>
</evidence>
<feature type="transmembrane region" description="Helical" evidence="1">
    <location>
        <begin position="249"/>
        <end position="268"/>
    </location>
</feature>
<keyword evidence="1" id="KW-0472">Membrane</keyword>
<gene>
    <name evidence="2" type="ORF">PXH66_11075</name>
</gene>
<feature type="transmembrane region" description="Helical" evidence="1">
    <location>
        <begin position="280"/>
        <end position="299"/>
    </location>
</feature>
<sequence>MPNAAPSLSNSPEFFAPNNRLGDTLLWILIALLTINLPQPPLLELDSSWRRALGYFLHRGYPFGESVVFTYGPLGFLLGNTYGGLYFWAYVTFQAAFAAIAATIILVVGRPLRGVSRFCYLTFFILWGVGYHDALHMIIIAFCGWYMIKRLAVDKKPGCTLFGSFLAFLAVIKFTNLLFAGFTVLITACYAWTRGDRRNALWLAGIFGGVFLLVWLACGQPLWALSDYVINSLDVSSGYQAAMGLPTPAGQLALALGIFAGLGGYVVWHLITQKDHVRSGAILLILAAFLFLNWKHGFVRADGHMLGFFYCALVPAVAFPALFGEQNGRHRWIPRILLIIAALLSFTGMRRTYTSNIDYAVNITNEKLQRNIQAFLNWDDFRANLEGQIDHWEREAGLPKTKLLIGKDSVDVLGFEQAIALFNDFNYTPRPVFQSYSVYTPHLSELNADFLASANAPEFLLLKLQTIDERPLLMDDSHLLALFPHLYTFQLLEKDFYVFRRRAEIPPIESLRPRRLRTRDVTIGEPLSLAEFGREHLWLEIDLPFTLLGRIRNFLYKPPMVHLHVVDAENQVETYRLPLTAARAGFQINPLVTDFASYLEAHGGDAPRTVKSISVEVAESDRRFFEDQALVSLSALKPTALKTEYEKQTEREKFSMFSELPVDFLSQTPPSKIEIGSREALVMHAPSLMEFIFHAGTRHITGAHGYPPGAYSDGGETDGAVFTISWTDGTDRIELYHREIDPRNNLADRGLLDFDLDTSHLGEGRILFEISIRDNPGWDWTCWSDVTIE</sequence>
<dbReference type="KEGG" id="slom:PXH66_11075"/>
<protein>
    <submittedName>
        <fullName evidence="2">Uncharacterized protein</fullName>
    </submittedName>
</protein>
<feature type="transmembrane region" description="Helical" evidence="1">
    <location>
        <begin position="305"/>
        <end position="324"/>
    </location>
</feature>
<dbReference type="EMBL" id="CP119075">
    <property type="protein sequence ID" value="WED67391.1"/>
    <property type="molecule type" value="Genomic_DNA"/>
</dbReference>
<dbReference type="RefSeq" id="WP_330931545.1">
    <property type="nucleotide sequence ID" value="NZ_CP119075.1"/>
</dbReference>
<proteinExistence type="predicted"/>
<dbReference type="AlphaFoldDB" id="A0AAF0CSX1"/>
<dbReference type="Proteomes" id="UP001218638">
    <property type="component" value="Chromosome"/>
</dbReference>
<feature type="transmembrane region" description="Helical" evidence="1">
    <location>
        <begin position="20"/>
        <end position="39"/>
    </location>
</feature>
<organism evidence="2 3">
    <name type="scientific">Synoicihabitans lomoniglobus</name>
    <dbReference type="NCBI Taxonomy" id="2909285"/>
    <lineage>
        <taxon>Bacteria</taxon>
        <taxon>Pseudomonadati</taxon>
        <taxon>Verrucomicrobiota</taxon>
        <taxon>Opitutia</taxon>
        <taxon>Opitutales</taxon>
        <taxon>Opitutaceae</taxon>
        <taxon>Synoicihabitans</taxon>
    </lineage>
</organism>
<feature type="transmembrane region" description="Helical" evidence="1">
    <location>
        <begin position="60"/>
        <end position="79"/>
    </location>
</feature>
<feature type="transmembrane region" description="Helical" evidence="1">
    <location>
        <begin position="200"/>
        <end position="223"/>
    </location>
</feature>
<feature type="transmembrane region" description="Helical" evidence="1">
    <location>
        <begin position="160"/>
        <end position="193"/>
    </location>
</feature>
<keyword evidence="3" id="KW-1185">Reference proteome</keyword>
<name>A0AAF0CSX1_9BACT</name>
<evidence type="ECO:0000256" key="1">
    <source>
        <dbReference type="SAM" id="Phobius"/>
    </source>
</evidence>
<reference evidence="2" key="1">
    <citation type="submission" date="2023-03" db="EMBL/GenBank/DDBJ databases">
        <title>Lomoglobus Profundus gen. nov., sp. nov., a novel member of the phylum Verrucomicrobia, isolated from deep-marine sediment of South China Sea.</title>
        <authorList>
            <person name="Ahmad T."/>
            <person name="Ishaq S.E."/>
            <person name="Wang F."/>
        </authorList>
    </citation>
    <scope>NUCLEOTIDE SEQUENCE</scope>
    <source>
        <strain evidence="2">LMO-M01</strain>
    </source>
</reference>
<accession>A0AAF0CSX1</accession>
<keyword evidence="1" id="KW-1133">Transmembrane helix</keyword>
<keyword evidence="1" id="KW-0812">Transmembrane</keyword>
<evidence type="ECO:0000313" key="2">
    <source>
        <dbReference type="EMBL" id="WED67391.1"/>
    </source>
</evidence>
<feature type="transmembrane region" description="Helical" evidence="1">
    <location>
        <begin position="336"/>
        <end position="353"/>
    </location>
</feature>
<feature type="transmembrane region" description="Helical" evidence="1">
    <location>
        <begin position="120"/>
        <end position="148"/>
    </location>
</feature>
<feature type="transmembrane region" description="Helical" evidence="1">
    <location>
        <begin position="85"/>
        <end position="108"/>
    </location>
</feature>